<dbReference type="Pfam" id="PF00275">
    <property type="entry name" value="EPSP_synthase"/>
    <property type="match status" value="1"/>
</dbReference>
<proteinExistence type="predicted"/>
<dbReference type="AlphaFoldDB" id="A0A485C8W9"/>
<dbReference type="GO" id="GO:0003866">
    <property type="term" value="F:3-phosphoshikimate 1-carboxyvinyltransferase activity"/>
    <property type="evidence" value="ECO:0007669"/>
    <property type="project" value="UniProtKB-EC"/>
</dbReference>
<feature type="domain" description="Enolpyruvate transferase" evidence="2">
    <location>
        <begin position="10"/>
        <end position="147"/>
    </location>
</feature>
<evidence type="ECO:0000259" key="2">
    <source>
        <dbReference type="Pfam" id="PF00275"/>
    </source>
</evidence>
<dbReference type="Gene3D" id="3.65.10.10">
    <property type="entry name" value="Enolpyruvate transferase domain"/>
    <property type="match status" value="2"/>
</dbReference>
<accession>A0A485C8W9</accession>
<evidence type="ECO:0000313" key="3">
    <source>
        <dbReference type="EMBL" id="VFS81980.1"/>
    </source>
</evidence>
<dbReference type="GO" id="GO:0009423">
    <property type="term" value="P:chorismate biosynthetic process"/>
    <property type="evidence" value="ECO:0007669"/>
    <property type="project" value="TreeGrafter"/>
</dbReference>
<dbReference type="InterPro" id="IPR001986">
    <property type="entry name" value="Enolpyruvate_Tfrase_dom"/>
</dbReference>
<gene>
    <name evidence="3" type="primary">aroA_2</name>
    <name evidence="3" type="ORF">NCTC12998_05553</name>
</gene>
<dbReference type="PANTHER" id="PTHR21090:SF5">
    <property type="entry name" value="PENTAFUNCTIONAL AROM POLYPEPTIDE"/>
    <property type="match status" value="1"/>
</dbReference>
<organism evidence="3 4">
    <name type="scientific">Raoultella planticola</name>
    <name type="common">Klebsiella planticola</name>
    <dbReference type="NCBI Taxonomy" id="575"/>
    <lineage>
        <taxon>Bacteria</taxon>
        <taxon>Pseudomonadati</taxon>
        <taxon>Pseudomonadota</taxon>
        <taxon>Gammaproteobacteria</taxon>
        <taxon>Enterobacterales</taxon>
        <taxon>Enterobacteriaceae</taxon>
        <taxon>Klebsiella/Raoultella group</taxon>
        <taxon>Raoultella</taxon>
    </lineage>
</organism>
<evidence type="ECO:0000313" key="4">
    <source>
        <dbReference type="Proteomes" id="UP000345637"/>
    </source>
</evidence>
<evidence type="ECO:0000256" key="1">
    <source>
        <dbReference type="ARBA" id="ARBA00022679"/>
    </source>
</evidence>
<dbReference type="EMBL" id="CAADJE010000026">
    <property type="protein sequence ID" value="VFS81980.1"/>
    <property type="molecule type" value="Genomic_DNA"/>
</dbReference>
<dbReference type="PANTHER" id="PTHR21090">
    <property type="entry name" value="AROM/DEHYDROQUINATE SYNTHASE"/>
    <property type="match status" value="1"/>
</dbReference>
<keyword evidence="1 3" id="KW-0808">Transferase</keyword>
<dbReference type="Proteomes" id="UP000345637">
    <property type="component" value="Unassembled WGS sequence"/>
</dbReference>
<dbReference type="SUPFAM" id="SSF55205">
    <property type="entry name" value="EPT/RTPC-like"/>
    <property type="match status" value="1"/>
</dbReference>
<dbReference type="EC" id="2.5.1.19" evidence="3"/>
<dbReference type="InterPro" id="IPR013792">
    <property type="entry name" value="RNA3'P_cycl/enolpyr_Trfase_a/b"/>
</dbReference>
<reference evidence="3 4" key="1">
    <citation type="submission" date="2019-03" db="EMBL/GenBank/DDBJ databases">
        <authorList>
            <consortium name="Pathogen Informatics"/>
        </authorList>
    </citation>
    <scope>NUCLEOTIDE SEQUENCE [LARGE SCALE GENOMIC DNA]</scope>
    <source>
        <strain evidence="3 4">NCTC12998</strain>
    </source>
</reference>
<name>A0A485C8W9_RAOPL</name>
<sequence>MAIWLTLCARAGAQIDYLEQENYPPLRLRGGFTGGDVEVDGSVSSQFLTALLMAAPLAPQDTVIAIKGELVSRPYIDITLHLMKTFGVEVENQAYQRFIVRGNQQYQSPGDYLVEGDASSASYFLAAGAIKGGTVKVTVSAATACRAIFVLPMSWKKWGRPSPGEIILPVPAAS</sequence>
<dbReference type="InterPro" id="IPR036968">
    <property type="entry name" value="Enolpyruvate_Tfrase_sf"/>
</dbReference>
<protein>
    <submittedName>
        <fullName evidence="3">3-phosphoshikimate 1-carboxyvinyltransferase</fullName>
        <ecNumber evidence="3">2.5.1.19</ecNumber>
    </submittedName>
</protein>